<comment type="caution">
    <text evidence="2">The sequence shown here is derived from an EMBL/GenBank/DDBJ whole genome shotgun (WGS) entry which is preliminary data.</text>
</comment>
<keyword evidence="1" id="KW-0812">Transmembrane</keyword>
<organism evidence="2 3">
    <name type="scientific">Triparma laevis f. longispina</name>
    <dbReference type="NCBI Taxonomy" id="1714387"/>
    <lineage>
        <taxon>Eukaryota</taxon>
        <taxon>Sar</taxon>
        <taxon>Stramenopiles</taxon>
        <taxon>Ochrophyta</taxon>
        <taxon>Bolidophyceae</taxon>
        <taxon>Parmales</taxon>
        <taxon>Triparmaceae</taxon>
        <taxon>Triparma</taxon>
    </lineage>
</organism>
<proteinExistence type="predicted"/>
<dbReference type="OrthoDB" id="38337at2759"/>
<reference evidence="3" key="1">
    <citation type="journal article" date="2023" name="Commun. Biol.">
        <title>Genome analysis of Parmales, the sister group of diatoms, reveals the evolutionary specialization of diatoms from phago-mixotrophs to photoautotrophs.</title>
        <authorList>
            <person name="Ban H."/>
            <person name="Sato S."/>
            <person name="Yoshikawa S."/>
            <person name="Yamada K."/>
            <person name="Nakamura Y."/>
            <person name="Ichinomiya M."/>
            <person name="Sato N."/>
            <person name="Blanc-Mathieu R."/>
            <person name="Endo H."/>
            <person name="Kuwata A."/>
            <person name="Ogata H."/>
        </authorList>
    </citation>
    <scope>NUCLEOTIDE SEQUENCE [LARGE SCALE GENOMIC DNA]</scope>
    <source>
        <strain evidence="3">NIES 3700</strain>
    </source>
</reference>
<dbReference type="EMBL" id="BRXW01000367">
    <property type="protein sequence ID" value="GMH48321.1"/>
    <property type="molecule type" value="Genomic_DNA"/>
</dbReference>
<evidence type="ECO:0000313" key="2">
    <source>
        <dbReference type="EMBL" id="GMH48321.1"/>
    </source>
</evidence>
<dbReference type="AlphaFoldDB" id="A0A9W6Z9Z6"/>
<dbReference type="Proteomes" id="UP001165122">
    <property type="component" value="Unassembled WGS sequence"/>
</dbReference>
<sequence length="423" mass="48120">MVKYVLPQSLGLATKPLPKSRSCRSFPCSLALAFLIFVVVFVFHINTIRLIDMSTFVGHHEKTTQPYRVLYIFHTVDESRLAMKVNPNAMETISSLVGGGENTWEVDVHMIAAYNLTDYKKMMITASFKLAGANVVRIQEDALPELFNKKLKQTHRPPQGLAMQHRFAIRDALNDYDFFVAFEDDIVITRKHVENYIEKSKLLELAVPDTLIIPGFLRVEVVQEVRTDVKAKALSKDFDPTICCGKKGTKSNVMGWEWSLKSFTLIKLPSPVGGIVALLPLLWAGEEHEELIKGGRVMDEENLNGMNTKLFAQQAGIMATREQVKKFDVLCRGSKIGYLPPFSPPVPYTHAVHLEFWSGGFHLFSEKFCKVERAVFFEGEGEFSKHLLYHMSDNKQHRNDLAPRFIRAEAVQEELRQKAIKFK</sequence>
<name>A0A9W6Z9Z6_9STRA</name>
<keyword evidence="3" id="KW-1185">Reference proteome</keyword>
<evidence type="ECO:0000313" key="3">
    <source>
        <dbReference type="Proteomes" id="UP001165122"/>
    </source>
</evidence>
<accession>A0A9W6Z9Z6</accession>
<protein>
    <submittedName>
        <fullName evidence="2">Uncharacterized protein</fullName>
    </submittedName>
</protein>
<gene>
    <name evidence="2" type="ORF">TrLO_g4514</name>
</gene>
<keyword evidence="1" id="KW-1133">Transmembrane helix</keyword>
<keyword evidence="1" id="KW-0472">Membrane</keyword>
<feature type="transmembrane region" description="Helical" evidence="1">
    <location>
        <begin position="25"/>
        <end position="45"/>
    </location>
</feature>
<evidence type="ECO:0000256" key="1">
    <source>
        <dbReference type="SAM" id="Phobius"/>
    </source>
</evidence>